<evidence type="ECO:0000256" key="1">
    <source>
        <dbReference type="SAM" id="MobiDB-lite"/>
    </source>
</evidence>
<reference evidence="2" key="1">
    <citation type="submission" date="2014-09" db="EMBL/GenBank/DDBJ databases">
        <authorList>
            <person name="Magalhaes I.L.F."/>
            <person name="Oliveira U."/>
            <person name="Santos F.R."/>
            <person name="Vidigal T.H.D.A."/>
            <person name="Brescovit A.D."/>
            <person name="Santos A.J."/>
        </authorList>
    </citation>
    <scope>NUCLEOTIDE SEQUENCE</scope>
    <source>
        <tissue evidence="2">Shoot tissue taken approximately 20 cm above the soil surface</tissue>
    </source>
</reference>
<evidence type="ECO:0000313" key="2">
    <source>
        <dbReference type="EMBL" id="JAE02398.1"/>
    </source>
</evidence>
<organism evidence="2">
    <name type="scientific">Arundo donax</name>
    <name type="common">Giant reed</name>
    <name type="synonym">Donax arundinaceus</name>
    <dbReference type="NCBI Taxonomy" id="35708"/>
    <lineage>
        <taxon>Eukaryota</taxon>
        <taxon>Viridiplantae</taxon>
        <taxon>Streptophyta</taxon>
        <taxon>Embryophyta</taxon>
        <taxon>Tracheophyta</taxon>
        <taxon>Spermatophyta</taxon>
        <taxon>Magnoliopsida</taxon>
        <taxon>Liliopsida</taxon>
        <taxon>Poales</taxon>
        <taxon>Poaceae</taxon>
        <taxon>PACMAD clade</taxon>
        <taxon>Arundinoideae</taxon>
        <taxon>Arundineae</taxon>
        <taxon>Arundo</taxon>
    </lineage>
</organism>
<proteinExistence type="predicted"/>
<feature type="region of interest" description="Disordered" evidence="1">
    <location>
        <begin position="1"/>
        <end position="52"/>
    </location>
</feature>
<reference evidence="2" key="2">
    <citation type="journal article" date="2015" name="Data Brief">
        <title>Shoot transcriptome of the giant reed, Arundo donax.</title>
        <authorList>
            <person name="Barrero R.A."/>
            <person name="Guerrero F.D."/>
            <person name="Moolhuijzen P."/>
            <person name="Goolsby J.A."/>
            <person name="Tidwell J."/>
            <person name="Bellgard S.E."/>
            <person name="Bellgard M.I."/>
        </authorList>
    </citation>
    <scope>NUCLEOTIDE SEQUENCE</scope>
    <source>
        <tissue evidence="2">Shoot tissue taken approximately 20 cm above the soil surface</tissue>
    </source>
</reference>
<dbReference type="EMBL" id="GBRH01195498">
    <property type="protein sequence ID" value="JAE02398.1"/>
    <property type="molecule type" value="Transcribed_RNA"/>
</dbReference>
<feature type="compositionally biased region" description="Polar residues" evidence="1">
    <location>
        <begin position="21"/>
        <end position="31"/>
    </location>
</feature>
<accession>A0A0A9F270</accession>
<name>A0A0A9F270_ARUDO</name>
<protein>
    <submittedName>
        <fullName evidence="2">Uncharacterized protein</fullName>
    </submittedName>
</protein>
<sequence length="52" mass="5672">MDPKLLPSHKSLERKHKNPLERNSNFSTKTLKSAHGIGPKSPKKKSGGGSFS</sequence>
<dbReference type="AlphaFoldDB" id="A0A0A9F270"/>